<dbReference type="InterPro" id="IPR011009">
    <property type="entry name" value="Kinase-like_dom_sf"/>
</dbReference>
<reference evidence="2 3" key="1">
    <citation type="journal article" date="2021" name="BMC Biol.">
        <title>Horizontally acquired antibacterial genes associated with adaptive radiation of ladybird beetles.</title>
        <authorList>
            <person name="Li H.S."/>
            <person name="Tang X.F."/>
            <person name="Huang Y.H."/>
            <person name="Xu Z.Y."/>
            <person name="Chen M.L."/>
            <person name="Du X.Y."/>
            <person name="Qiu B.Y."/>
            <person name="Chen P.T."/>
            <person name="Zhang W."/>
            <person name="Slipinski A."/>
            <person name="Escalona H.E."/>
            <person name="Waterhouse R.M."/>
            <person name="Zwick A."/>
            <person name="Pang H."/>
        </authorList>
    </citation>
    <scope>NUCLEOTIDE SEQUENCE [LARGE SCALE GENOMIC DNA]</scope>
    <source>
        <strain evidence="2">SYSU2018</strain>
    </source>
</reference>
<dbReference type="EMBL" id="JABFTP020000103">
    <property type="protein sequence ID" value="KAL3278450.1"/>
    <property type="molecule type" value="Genomic_DNA"/>
</dbReference>
<dbReference type="GO" id="GO:0005524">
    <property type="term" value="F:ATP binding"/>
    <property type="evidence" value="ECO:0007669"/>
    <property type="project" value="UniProtKB-UniRule"/>
</dbReference>
<dbReference type="SUPFAM" id="SSF56112">
    <property type="entry name" value="Protein kinase-like (PK-like)"/>
    <property type="match status" value="1"/>
</dbReference>
<keyword evidence="3" id="KW-1185">Reference proteome</keyword>
<dbReference type="Gene3D" id="3.30.200.20">
    <property type="entry name" value="Phosphorylase Kinase, domain 1"/>
    <property type="match status" value="1"/>
</dbReference>
<protein>
    <submittedName>
        <fullName evidence="2">Uncharacterized protein</fullName>
    </submittedName>
</protein>
<accession>A0ABD2NJ80</accession>
<feature type="binding site" evidence="1">
    <location>
        <position position="131"/>
    </location>
    <ligand>
        <name>ATP</name>
        <dbReference type="ChEBI" id="CHEBI:30616"/>
    </ligand>
</feature>
<keyword evidence="1" id="KW-0547">Nucleotide-binding</keyword>
<dbReference type="AlphaFoldDB" id="A0ABD2NJ80"/>
<dbReference type="PROSITE" id="PS00107">
    <property type="entry name" value="PROTEIN_KINASE_ATP"/>
    <property type="match status" value="1"/>
</dbReference>
<gene>
    <name evidence="2" type="ORF">HHI36_013771</name>
</gene>
<dbReference type="InterPro" id="IPR017441">
    <property type="entry name" value="Protein_kinase_ATP_BS"/>
</dbReference>
<evidence type="ECO:0000256" key="1">
    <source>
        <dbReference type="PROSITE-ProRule" id="PRU10141"/>
    </source>
</evidence>
<keyword evidence="1" id="KW-0067">ATP-binding</keyword>
<name>A0ABD2NJ80_9CUCU</name>
<sequence>MKMATPLKSLVKNAASPRAHNLLALSSSPKYFNKDAQQNESFRRSSSRKCLDFSQKNCYLNVPSGITLTSSIHDEDFAQKPEKLLINTPMKMNLMKHGISQCRKDNINILGRGSFGTVVKGLHRDTLVAVKIVKLRKIVLHHWILMLET</sequence>
<evidence type="ECO:0000313" key="3">
    <source>
        <dbReference type="Proteomes" id="UP001516400"/>
    </source>
</evidence>
<proteinExistence type="predicted"/>
<organism evidence="2 3">
    <name type="scientific">Cryptolaemus montrouzieri</name>
    <dbReference type="NCBI Taxonomy" id="559131"/>
    <lineage>
        <taxon>Eukaryota</taxon>
        <taxon>Metazoa</taxon>
        <taxon>Ecdysozoa</taxon>
        <taxon>Arthropoda</taxon>
        <taxon>Hexapoda</taxon>
        <taxon>Insecta</taxon>
        <taxon>Pterygota</taxon>
        <taxon>Neoptera</taxon>
        <taxon>Endopterygota</taxon>
        <taxon>Coleoptera</taxon>
        <taxon>Polyphaga</taxon>
        <taxon>Cucujiformia</taxon>
        <taxon>Coccinelloidea</taxon>
        <taxon>Coccinellidae</taxon>
        <taxon>Scymninae</taxon>
        <taxon>Scymnini</taxon>
        <taxon>Cryptolaemus</taxon>
    </lineage>
</organism>
<evidence type="ECO:0000313" key="2">
    <source>
        <dbReference type="EMBL" id="KAL3278450.1"/>
    </source>
</evidence>
<comment type="caution">
    <text evidence="2">The sequence shown here is derived from an EMBL/GenBank/DDBJ whole genome shotgun (WGS) entry which is preliminary data.</text>
</comment>
<dbReference type="Proteomes" id="UP001516400">
    <property type="component" value="Unassembled WGS sequence"/>
</dbReference>